<dbReference type="Proteomes" id="UP001477672">
    <property type="component" value="Unassembled WGS sequence"/>
</dbReference>
<dbReference type="RefSeq" id="WP_349215313.1">
    <property type="nucleotide sequence ID" value="NZ_JBBMFA010000072.1"/>
</dbReference>
<dbReference type="NCBIfam" id="TIGR03528">
    <property type="entry name" value="2_3_DAP_am_ly"/>
    <property type="match status" value="1"/>
</dbReference>
<dbReference type="Gene3D" id="3.40.50.1100">
    <property type="match status" value="3"/>
</dbReference>
<reference evidence="4 5" key="1">
    <citation type="submission" date="2024-03" db="EMBL/GenBank/DDBJ databases">
        <title>Human intestinal bacterial collection.</title>
        <authorList>
            <person name="Pauvert C."/>
            <person name="Hitch T.C.A."/>
            <person name="Clavel T."/>
        </authorList>
    </citation>
    <scope>NUCLEOTIDE SEQUENCE [LARGE SCALE GENOMIC DNA]</scope>
    <source>
        <strain evidence="4 5">CLA-JM-H11</strain>
    </source>
</reference>
<organism evidence="4 5">
    <name type="scientific">Ruthenibacterium intestinale</name>
    <dbReference type="NCBI Taxonomy" id="3133163"/>
    <lineage>
        <taxon>Bacteria</taxon>
        <taxon>Bacillati</taxon>
        <taxon>Bacillota</taxon>
        <taxon>Clostridia</taxon>
        <taxon>Eubacteriales</taxon>
        <taxon>Oscillospiraceae</taxon>
        <taxon>Ruthenibacterium</taxon>
    </lineage>
</organism>
<feature type="domain" description="Tryptophan synthase beta chain-like PALP" evidence="3">
    <location>
        <begin position="41"/>
        <end position="382"/>
    </location>
</feature>
<dbReference type="EMBL" id="JBBMFA010000072">
    <property type="protein sequence ID" value="MEQ2519881.1"/>
    <property type="molecule type" value="Genomic_DNA"/>
</dbReference>
<dbReference type="InterPro" id="IPR036052">
    <property type="entry name" value="TrpB-like_PALP_sf"/>
</dbReference>
<evidence type="ECO:0000259" key="3">
    <source>
        <dbReference type="Pfam" id="PF00291"/>
    </source>
</evidence>
<evidence type="ECO:0000313" key="4">
    <source>
        <dbReference type="EMBL" id="MEQ2519881.1"/>
    </source>
</evidence>
<keyword evidence="5" id="KW-1185">Reference proteome</keyword>
<gene>
    <name evidence="4" type="primary">dpaL</name>
    <name evidence="4" type="ORF">WMO24_05465</name>
</gene>
<dbReference type="PANTHER" id="PTHR42937:SF1">
    <property type="entry name" value="DIAMINOPROPIONATE AMMONIA-LYASE"/>
    <property type="match status" value="1"/>
</dbReference>
<accession>A0ABV1GDG5</accession>
<dbReference type="CDD" id="cd00640">
    <property type="entry name" value="Trp-synth-beta_II"/>
    <property type="match status" value="1"/>
</dbReference>
<name>A0ABV1GDG5_9FIRM</name>
<comment type="cofactor">
    <cofactor evidence="1">
        <name>pyridoxal 5'-phosphate</name>
        <dbReference type="ChEBI" id="CHEBI:597326"/>
    </cofactor>
</comment>
<dbReference type="NCBIfam" id="TIGR01747">
    <property type="entry name" value="diampropi_NH3ly"/>
    <property type="match status" value="1"/>
</dbReference>
<keyword evidence="2" id="KW-0663">Pyridoxal phosphate</keyword>
<dbReference type="PANTHER" id="PTHR42937">
    <property type="match status" value="1"/>
</dbReference>
<dbReference type="InterPro" id="IPR019871">
    <property type="entry name" value="DiNH2propionate_NH3-lyase_sub"/>
</dbReference>
<evidence type="ECO:0000256" key="1">
    <source>
        <dbReference type="ARBA" id="ARBA00001933"/>
    </source>
</evidence>
<evidence type="ECO:0000256" key="2">
    <source>
        <dbReference type="ARBA" id="ARBA00022898"/>
    </source>
</evidence>
<keyword evidence="4" id="KW-0456">Lyase</keyword>
<dbReference type="SUPFAM" id="SSF53686">
    <property type="entry name" value="Tryptophan synthase beta subunit-like PLP-dependent enzymes"/>
    <property type="match status" value="1"/>
</dbReference>
<dbReference type="NCBIfam" id="NF006058">
    <property type="entry name" value="PRK08206.1"/>
    <property type="match status" value="1"/>
</dbReference>
<protein>
    <submittedName>
        <fullName evidence="4">Diaminopropionate ammonia-lyase</fullName>
        <ecNumber evidence="4">4.3.1.15</ecNumber>
    </submittedName>
</protein>
<dbReference type="InterPro" id="IPR001926">
    <property type="entry name" value="TrpB-like_PALP"/>
</dbReference>
<dbReference type="InterPro" id="IPR010081">
    <property type="entry name" value="DiNH2opropionate_NH3_lyase"/>
</dbReference>
<dbReference type="Pfam" id="PF00291">
    <property type="entry name" value="PALP"/>
    <property type="match status" value="1"/>
</dbReference>
<evidence type="ECO:0000313" key="5">
    <source>
        <dbReference type="Proteomes" id="UP001477672"/>
    </source>
</evidence>
<sequence length="414" mass="44948">MKETFKIVTYPRQDVPATDLSAFSEAEAKKAHDFHASFDVYAETPLTGLPGLAKALGVASVHVKDESYRFGLNAFKVLGGSYALGRYIAKRLGEDIAQLPASRILSQEVRAKLGDVTFVTATDGNHGRGVAWTANRLGQHSVVYMPKGSAAERLANIRAEGADASITDLNYDEAVRLANRQAEEKGWVMVQDTAWEGYTDIPLWIMQGYTTMGYEIVRQLEAQGAEKPTHVFLQAGVGSMAGAMTGFLTSYYGKDRPFITIIEPNKADCVFRTAEARDGKLHFVTGDMDTIMAGLACGEPCTIGWEVLKNCADAFISCPDYAAADGMRILAAPVRGDAPIVSGESGAATVGCVSNILLRQSLAELKEKLHLDENSRVLFISTEGDTDKDNYRKVVWGGKYSKVYEEGTDGKENV</sequence>
<dbReference type="EC" id="4.3.1.15" evidence="4"/>
<comment type="caution">
    <text evidence="4">The sequence shown here is derived from an EMBL/GenBank/DDBJ whole genome shotgun (WGS) entry which is preliminary data.</text>
</comment>
<proteinExistence type="predicted"/>
<dbReference type="GO" id="GO:0008838">
    <property type="term" value="F:diaminopropionate ammonia-lyase activity"/>
    <property type="evidence" value="ECO:0007669"/>
    <property type="project" value="UniProtKB-EC"/>
</dbReference>